<keyword evidence="2" id="KW-1185">Reference proteome</keyword>
<evidence type="ECO:0000313" key="1">
    <source>
        <dbReference type="EMBL" id="KAK9210039.1"/>
    </source>
</evidence>
<dbReference type="PANTHER" id="PTHR33108">
    <property type="entry name" value="OS01G0745000 PROTEIN"/>
    <property type="match status" value="1"/>
</dbReference>
<dbReference type="InterPro" id="IPR012876">
    <property type="entry name" value="DUF1677_pln"/>
</dbReference>
<dbReference type="AlphaFoldDB" id="A0AAP0QNG4"/>
<protein>
    <recommendedName>
        <fullName evidence="3">DUF1677 family protein</fullName>
    </recommendedName>
</protein>
<dbReference type="EMBL" id="JBCGBO010000004">
    <property type="protein sequence ID" value="KAK9210039.1"/>
    <property type="molecule type" value="Genomic_DNA"/>
</dbReference>
<reference evidence="1 2" key="1">
    <citation type="submission" date="2024-05" db="EMBL/GenBank/DDBJ databases">
        <title>Haplotype-resolved chromosome-level genome assembly of Huyou (Citrus changshanensis).</title>
        <authorList>
            <person name="Miao C."/>
            <person name="Chen W."/>
            <person name="Wu Y."/>
            <person name="Wang L."/>
            <person name="Zhao S."/>
            <person name="Grierson D."/>
            <person name="Xu C."/>
            <person name="Chen K."/>
        </authorList>
    </citation>
    <scope>NUCLEOTIDE SEQUENCE [LARGE SCALE GENOMIC DNA]</scope>
    <source>
        <strain evidence="1">01-14</strain>
        <tissue evidence="1">Leaf</tissue>
    </source>
</reference>
<gene>
    <name evidence="1" type="ORF">WN944_002408</name>
</gene>
<dbReference type="Pfam" id="PF07911">
    <property type="entry name" value="DUF1677"/>
    <property type="match status" value="1"/>
</dbReference>
<dbReference type="Proteomes" id="UP001428341">
    <property type="component" value="Unassembled WGS sequence"/>
</dbReference>
<sequence>MAISGSDTAKQSPQVEVEAVKCDSCGFTEDCTPAYIVRVRDRYKGRWICGLCAEAVKDEVLRSDRLISTEEALDRHISFCKDFRSSSTPPTLSETEHPISVMGRILRRSLDSHSPRALRSNSSGVLPHIEKVHLWKGEDKRDLTTSDVCEKCVILPFGVYYYQLCQLCKMAY</sequence>
<evidence type="ECO:0000313" key="2">
    <source>
        <dbReference type="Proteomes" id="UP001428341"/>
    </source>
</evidence>
<name>A0AAP0QNG4_9ROSI</name>
<comment type="caution">
    <text evidence="1">The sequence shown here is derived from an EMBL/GenBank/DDBJ whole genome shotgun (WGS) entry which is preliminary data.</text>
</comment>
<proteinExistence type="predicted"/>
<dbReference type="PANTHER" id="PTHR33108:SF3">
    <property type="entry name" value="DUF1677 FAMILY PROTEIN"/>
    <property type="match status" value="1"/>
</dbReference>
<accession>A0AAP0QNG4</accession>
<evidence type="ECO:0008006" key="3">
    <source>
        <dbReference type="Google" id="ProtNLM"/>
    </source>
</evidence>
<organism evidence="1 2">
    <name type="scientific">Citrus x changshan-huyou</name>
    <dbReference type="NCBI Taxonomy" id="2935761"/>
    <lineage>
        <taxon>Eukaryota</taxon>
        <taxon>Viridiplantae</taxon>
        <taxon>Streptophyta</taxon>
        <taxon>Embryophyta</taxon>
        <taxon>Tracheophyta</taxon>
        <taxon>Spermatophyta</taxon>
        <taxon>Magnoliopsida</taxon>
        <taxon>eudicotyledons</taxon>
        <taxon>Gunneridae</taxon>
        <taxon>Pentapetalae</taxon>
        <taxon>rosids</taxon>
        <taxon>malvids</taxon>
        <taxon>Sapindales</taxon>
        <taxon>Rutaceae</taxon>
        <taxon>Aurantioideae</taxon>
        <taxon>Citrus</taxon>
    </lineage>
</organism>